<evidence type="ECO:0000313" key="4">
    <source>
        <dbReference type="EMBL" id="MFC4654651.1"/>
    </source>
</evidence>
<accession>A0ABV9JK74</accession>
<feature type="domain" description="N-acetyltransferase" evidence="3">
    <location>
        <begin position="4"/>
        <end position="155"/>
    </location>
</feature>
<dbReference type="CDD" id="cd04301">
    <property type="entry name" value="NAT_SF"/>
    <property type="match status" value="1"/>
</dbReference>
<gene>
    <name evidence="4" type="ORF">ACFO3I_06410</name>
</gene>
<dbReference type="Gene3D" id="3.40.630.30">
    <property type="match status" value="1"/>
</dbReference>
<dbReference type="PANTHER" id="PTHR43800">
    <property type="entry name" value="PEPTIDYL-LYSINE N-ACETYLTRANSFERASE YJAB"/>
    <property type="match status" value="1"/>
</dbReference>
<dbReference type="RefSeq" id="WP_377332683.1">
    <property type="nucleotide sequence ID" value="NZ_JBHSGB010000006.1"/>
</dbReference>
<evidence type="ECO:0000256" key="2">
    <source>
        <dbReference type="ARBA" id="ARBA00023315"/>
    </source>
</evidence>
<dbReference type="Pfam" id="PF00583">
    <property type="entry name" value="Acetyltransf_1"/>
    <property type="match status" value="1"/>
</dbReference>
<proteinExistence type="predicted"/>
<dbReference type="GO" id="GO:0016746">
    <property type="term" value="F:acyltransferase activity"/>
    <property type="evidence" value="ECO:0007669"/>
    <property type="project" value="UniProtKB-KW"/>
</dbReference>
<sequence>MAAMQLRSALPEQVTNLGNWLPDQQAMDLWGGPGFSHPLRPLPFLQQLYLPGTQSYWLMQQQQAVAFGQLCDRFDRHHLARLLVAPSKRGQGLGKALVLALIQLGLNEHKQKDFSLFVHRHNQRALHCYQSLGFQFAAQPDYDNPSLYFMTMSQAQARQLLELYNDLA</sequence>
<protein>
    <submittedName>
        <fullName evidence="4">GNAT family N-acetyltransferase</fullName>
        <ecNumber evidence="4">2.3.-.-</ecNumber>
    </submittedName>
</protein>
<dbReference type="InterPro" id="IPR016181">
    <property type="entry name" value="Acyl_CoA_acyltransferase"/>
</dbReference>
<dbReference type="PROSITE" id="PS51186">
    <property type="entry name" value="GNAT"/>
    <property type="match status" value="1"/>
</dbReference>
<dbReference type="InterPro" id="IPR000182">
    <property type="entry name" value="GNAT_dom"/>
</dbReference>
<dbReference type="EMBL" id="JBHSGB010000006">
    <property type="protein sequence ID" value="MFC4654651.1"/>
    <property type="molecule type" value="Genomic_DNA"/>
</dbReference>
<dbReference type="SUPFAM" id="SSF55729">
    <property type="entry name" value="Acyl-CoA N-acyltransferases (Nat)"/>
    <property type="match status" value="1"/>
</dbReference>
<keyword evidence="5" id="KW-1185">Reference proteome</keyword>
<keyword evidence="2 4" id="KW-0012">Acyltransferase</keyword>
<evidence type="ECO:0000256" key="1">
    <source>
        <dbReference type="ARBA" id="ARBA00022679"/>
    </source>
</evidence>
<comment type="caution">
    <text evidence="4">The sequence shown here is derived from an EMBL/GenBank/DDBJ whole genome shotgun (WGS) entry which is preliminary data.</text>
</comment>
<dbReference type="PANTHER" id="PTHR43800:SF1">
    <property type="entry name" value="PEPTIDYL-LYSINE N-ACETYLTRANSFERASE YJAB"/>
    <property type="match status" value="1"/>
</dbReference>
<keyword evidence="1 4" id="KW-0808">Transferase</keyword>
<dbReference type="EC" id="2.3.-.-" evidence="4"/>
<reference evidence="5" key="1">
    <citation type="journal article" date="2019" name="Int. J. Syst. Evol. Microbiol.">
        <title>The Global Catalogue of Microorganisms (GCM) 10K type strain sequencing project: providing services to taxonomists for standard genome sequencing and annotation.</title>
        <authorList>
            <consortium name="The Broad Institute Genomics Platform"/>
            <consortium name="The Broad Institute Genome Sequencing Center for Infectious Disease"/>
            <person name="Wu L."/>
            <person name="Ma J."/>
        </authorList>
    </citation>
    <scope>NUCLEOTIDE SEQUENCE [LARGE SCALE GENOMIC DNA]</scope>
    <source>
        <strain evidence="5">DT28</strain>
    </source>
</reference>
<organism evidence="4 5">
    <name type="scientific">Rheinheimera marina</name>
    <dbReference type="NCBI Taxonomy" id="1774958"/>
    <lineage>
        <taxon>Bacteria</taxon>
        <taxon>Pseudomonadati</taxon>
        <taxon>Pseudomonadota</taxon>
        <taxon>Gammaproteobacteria</taxon>
        <taxon>Chromatiales</taxon>
        <taxon>Chromatiaceae</taxon>
        <taxon>Rheinheimera</taxon>
    </lineage>
</organism>
<dbReference type="Proteomes" id="UP001595962">
    <property type="component" value="Unassembled WGS sequence"/>
</dbReference>
<evidence type="ECO:0000259" key="3">
    <source>
        <dbReference type="PROSITE" id="PS51186"/>
    </source>
</evidence>
<name>A0ABV9JK74_9GAMM</name>
<evidence type="ECO:0000313" key="5">
    <source>
        <dbReference type="Proteomes" id="UP001595962"/>
    </source>
</evidence>